<accession>A0A934KD63</accession>
<dbReference type="EMBL" id="JAEKNN010000008">
    <property type="protein sequence ID" value="MBJ7608189.1"/>
    <property type="molecule type" value="Genomic_DNA"/>
</dbReference>
<proteinExistence type="inferred from homology"/>
<comment type="similarity">
    <text evidence="1">Belongs to the PemK/MazF family.</text>
</comment>
<comment type="caution">
    <text evidence="3">The sequence shown here is derived from an EMBL/GenBank/DDBJ whole genome shotgun (WGS) entry which is preliminary data.</text>
</comment>
<sequence length="107" mass="12139">MAEAPARRRGQVWWARVDKRRPVLLLSRNEAYAVRRRVTAAELTTTVRINPATVELNRRDGMPDPCIVTCDALVTVNQDDLVEYLTTLSPARMEMVDRSLLFALGLD</sequence>
<dbReference type="AlphaFoldDB" id="A0A934KD63"/>
<keyword evidence="2" id="KW-1277">Toxin-antitoxin system</keyword>
<dbReference type="InterPro" id="IPR011067">
    <property type="entry name" value="Plasmid_toxin/cell-grow_inhib"/>
</dbReference>
<dbReference type="Gene3D" id="2.30.30.110">
    <property type="match status" value="1"/>
</dbReference>
<evidence type="ECO:0000313" key="3">
    <source>
        <dbReference type="EMBL" id="MBJ7608189.1"/>
    </source>
</evidence>
<gene>
    <name evidence="3" type="ORF">JF887_02000</name>
</gene>
<dbReference type="GO" id="GO:0003677">
    <property type="term" value="F:DNA binding"/>
    <property type="evidence" value="ECO:0007669"/>
    <property type="project" value="InterPro"/>
</dbReference>
<protein>
    <submittedName>
        <fullName evidence="3">Type II toxin-antitoxin system PemK/MazF family toxin</fullName>
    </submittedName>
</protein>
<dbReference type="GO" id="GO:0016075">
    <property type="term" value="P:rRNA catabolic process"/>
    <property type="evidence" value="ECO:0007669"/>
    <property type="project" value="TreeGrafter"/>
</dbReference>
<evidence type="ECO:0000256" key="2">
    <source>
        <dbReference type="ARBA" id="ARBA00022649"/>
    </source>
</evidence>
<dbReference type="PANTHER" id="PTHR33988">
    <property type="entry name" value="ENDORIBONUCLEASE MAZF-RELATED"/>
    <property type="match status" value="1"/>
</dbReference>
<reference evidence="3 4" key="1">
    <citation type="submission" date="2020-10" db="EMBL/GenBank/DDBJ databases">
        <title>Ca. Dormibacterota MAGs.</title>
        <authorList>
            <person name="Montgomery K."/>
        </authorList>
    </citation>
    <scope>NUCLEOTIDE SEQUENCE [LARGE SCALE GENOMIC DNA]</scope>
    <source>
        <strain evidence="3">Mitchell_Peninsula_5</strain>
    </source>
</reference>
<dbReference type="SUPFAM" id="SSF50118">
    <property type="entry name" value="Cell growth inhibitor/plasmid maintenance toxic component"/>
    <property type="match status" value="1"/>
</dbReference>
<dbReference type="Proteomes" id="UP000614410">
    <property type="component" value="Unassembled WGS sequence"/>
</dbReference>
<dbReference type="GO" id="GO:0006402">
    <property type="term" value="P:mRNA catabolic process"/>
    <property type="evidence" value="ECO:0007669"/>
    <property type="project" value="TreeGrafter"/>
</dbReference>
<dbReference type="InterPro" id="IPR003477">
    <property type="entry name" value="PemK-like"/>
</dbReference>
<evidence type="ECO:0000313" key="4">
    <source>
        <dbReference type="Proteomes" id="UP000614410"/>
    </source>
</evidence>
<dbReference type="Pfam" id="PF02452">
    <property type="entry name" value="PemK_toxin"/>
    <property type="match status" value="1"/>
</dbReference>
<evidence type="ECO:0000256" key="1">
    <source>
        <dbReference type="ARBA" id="ARBA00007521"/>
    </source>
</evidence>
<organism evidence="3 4">
    <name type="scientific">Candidatus Amunia macphersoniae</name>
    <dbReference type="NCBI Taxonomy" id="3127014"/>
    <lineage>
        <taxon>Bacteria</taxon>
        <taxon>Bacillati</taxon>
        <taxon>Candidatus Dormiibacterota</taxon>
        <taxon>Candidatus Dormibacteria</taxon>
        <taxon>Candidatus Aeolococcales</taxon>
        <taxon>Candidatus Aeolococcaceae</taxon>
        <taxon>Candidatus Amunia</taxon>
    </lineage>
</organism>
<name>A0A934KD63_9BACT</name>
<dbReference type="PANTHER" id="PTHR33988:SF2">
    <property type="entry name" value="ENDORIBONUCLEASE MAZF"/>
    <property type="match status" value="1"/>
</dbReference>
<dbReference type="GO" id="GO:0004521">
    <property type="term" value="F:RNA endonuclease activity"/>
    <property type="evidence" value="ECO:0007669"/>
    <property type="project" value="TreeGrafter"/>
</dbReference>